<evidence type="ECO:0000313" key="1">
    <source>
        <dbReference type="EMBL" id="VEP16179.1"/>
    </source>
</evidence>
<reference evidence="1 2" key="1">
    <citation type="submission" date="2019-01" db="EMBL/GenBank/DDBJ databases">
        <authorList>
            <person name="Brito A."/>
        </authorList>
    </citation>
    <scope>NUCLEOTIDE SEQUENCE [LARGE SCALE GENOMIC DNA]</scope>
    <source>
        <strain evidence="1">1</strain>
    </source>
</reference>
<dbReference type="AlphaFoldDB" id="A0A563VXM8"/>
<proteinExistence type="predicted"/>
<dbReference type="EMBL" id="CAACVJ010000352">
    <property type="protein sequence ID" value="VEP16179.1"/>
    <property type="molecule type" value="Genomic_DNA"/>
</dbReference>
<protein>
    <submittedName>
        <fullName evidence="1">Uncharacterized protein</fullName>
    </submittedName>
</protein>
<evidence type="ECO:0000313" key="2">
    <source>
        <dbReference type="Proteomes" id="UP000320055"/>
    </source>
</evidence>
<sequence length="38" mass="4079">MIQGLLQSVGNLPELNVDEKSCKATGADYCAFLTSSHH</sequence>
<name>A0A563VXM8_9CYAN</name>
<keyword evidence="2" id="KW-1185">Reference proteome</keyword>
<accession>A0A563VXM8</accession>
<gene>
    <name evidence="1" type="ORF">H1P_4150005</name>
</gene>
<organism evidence="1 2">
    <name type="scientific">Hyella patelloides LEGE 07179</name>
    <dbReference type="NCBI Taxonomy" id="945734"/>
    <lineage>
        <taxon>Bacteria</taxon>
        <taxon>Bacillati</taxon>
        <taxon>Cyanobacteriota</taxon>
        <taxon>Cyanophyceae</taxon>
        <taxon>Pleurocapsales</taxon>
        <taxon>Hyellaceae</taxon>
        <taxon>Hyella</taxon>
    </lineage>
</organism>
<dbReference type="Proteomes" id="UP000320055">
    <property type="component" value="Unassembled WGS sequence"/>
</dbReference>